<comment type="caution">
    <text evidence="1">The sequence shown here is derived from an EMBL/GenBank/DDBJ whole genome shotgun (WGS) entry which is preliminary data.</text>
</comment>
<name>A0ABD6ELF2_9BILA</name>
<sequence>MIKHKTEKTNPVNKCRYKLMAKTKSRWKKDGLSSLSYDVHSIKILPLYTLITVGLLEKKSRRALSEEGFFKC</sequence>
<dbReference type="EMBL" id="JBGFUD010005957">
    <property type="protein sequence ID" value="MFH4980703.1"/>
    <property type="molecule type" value="Genomic_DNA"/>
</dbReference>
<organism evidence="1 2">
    <name type="scientific">Gnathostoma spinigerum</name>
    <dbReference type="NCBI Taxonomy" id="75299"/>
    <lineage>
        <taxon>Eukaryota</taxon>
        <taxon>Metazoa</taxon>
        <taxon>Ecdysozoa</taxon>
        <taxon>Nematoda</taxon>
        <taxon>Chromadorea</taxon>
        <taxon>Rhabditida</taxon>
        <taxon>Spirurina</taxon>
        <taxon>Gnathostomatomorpha</taxon>
        <taxon>Gnathostomatoidea</taxon>
        <taxon>Gnathostomatidae</taxon>
        <taxon>Gnathostoma</taxon>
    </lineage>
</organism>
<dbReference type="AlphaFoldDB" id="A0ABD6ELF2"/>
<evidence type="ECO:0000313" key="1">
    <source>
        <dbReference type="EMBL" id="MFH4980703.1"/>
    </source>
</evidence>
<protein>
    <submittedName>
        <fullName evidence="1">Uncharacterized protein</fullName>
    </submittedName>
</protein>
<proteinExistence type="predicted"/>
<evidence type="ECO:0000313" key="2">
    <source>
        <dbReference type="Proteomes" id="UP001608902"/>
    </source>
</evidence>
<dbReference type="Proteomes" id="UP001608902">
    <property type="component" value="Unassembled WGS sequence"/>
</dbReference>
<reference evidence="1 2" key="1">
    <citation type="submission" date="2024-08" db="EMBL/GenBank/DDBJ databases">
        <title>Gnathostoma spinigerum genome.</title>
        <authorList>
            <person name="Gonzalez-Bertolin B."/>
            <person name="Monzon S."/>
            <person name="Zaballos A."/>
            <person name="Jimenez P."/>
            <person name="Dekumyoy P."/>
            <person name="Varona S."/>
            <person name="Cuesta I."/>
            <person name="Sumanam S."/>
            <person name="Adisakwattana P."/>
            <person name="Gasser R.B."/>
            <person name="Hernandez-Gonzalez A."/>
            <person name="Young N.D."/>
            <person name="Perteguer M.J."/>
        </authorList>
    </citation>
    <scope>NUCLEOTIDE SEQUENCE [LARGE SCALE GENOMIC DNA]</scope>
    <source>
        <strain evidence="1">AL3</strain>
        <tissue evidence="1">Liver</tissue>
    </source>
</reference>
<gene>
    <name evidence="1" type="ORF">AB6A40_007412</name>
</gene>
<dbReference type="Gene3D" id="3.90.550.10">
    <property type="entry name" value="Spore Coat Polysaccharide Biosynthesis Protein SpsA, Chain A"/>
    <property type="match status" value="1"/>
</dbReference>
<keyword evidence="2" id="KW-1185">Reference proteome</keyword>
<dbReference type="InterPro" id="IPR029044">
    <property type="entry name" value="Nucleotide-diphossugar_trans"/>
</dbReference>
<accession>A0ABD6ELF2</accession>